<gene>
    <name evidence="9" type="ORF">JKP88DRAFT_201602</name>
</gene>
<keyword evidence="1 7" id="KW-0479">Metal-binding</keyword>
<sequence>MGACLGGAAPQDEHATKESQAIDAKAAADFRKEQEKVKLLLLGAGESGKSTIFKQMKILHGVITDEDRRLLTPIVYQNTIIAMKTLVAQVEHRNLEGQLRAVDAFETVKSCEESAVIDPPLGKALKEVWNDPVVQGVWEKQAEYQIVESVKFFFDALDRISAADYTATPQDMVYTRVRTTGIVTDRYVIDGTTFEMYDVGGQRNERKKWIHCFDNVTAVLFVASISEYDQSLFEDANTNRVNEALTLFADTCNNKYFQSSSIILLLNKRDLYEAKVKKVAINSVPAFKDYSGPAKDVDAGIKYFMDKFLAQKGSFKKDIYVHVVCATDTQNVDRVFGACKDIILKDSLRGSGFA</sequence>
<dbReference type="Gene3D" id="1.10.400.10">
    <property type="entry name" value="GI Alpha 1, domain 2-like"/>
    <property type="match status" value="1"/>
</dbReference>
<feature type="binding site" evidence="6">
    <location>
        <begin position="267"/>
        <end position="270"/>
    </location>
    <ligand>
        <name>GTP</name>
        <dbReference type="ChEBI" id="CHEBI:37565"/>
    </ligand>
</feature>
<evidence type="ECO:0000256" key="5">
    <source>
        <dbReference type="ARBA" id="ARBA00023224"/>
    </source>
</evidence>
<evidence type="ECO:0000256" key="3">
    <source>
        <dbReference type="ARBA" id="ARBA00022842"/>
    </source>
</evidence>
<keyword evidence="10" id="KW-1185">Reference proteome</keyword>
<reference evidence="9" key="1">
    <citation type="submission" date="2021-02" db="EMBL/GenBank/DDBJ databases">
        <title>First Annotated Genome of the Yellow-green Alga Tribonema minus.</title>
        <authorList>
            <person name="Mahan K.M."/>
        </authorList>
    </citation>
    <scope>NUCLEOTIDE SEQUENCE</scope>
    <source>
        <strain evidence="9">UTEX B ZZ1240</strain>
    </source>
</reference>
<dbReference type="GO" id="GO:0031683">
    <property type="term" value="F:G-protein beta/gamma-subunit complex binding"/>
    <property type="evidence" value="ECO:0007669"/>
    <property type="project" value="InterPro"/>
</dbReference>
<evidence type="ECO:0000256" key="6">
    <source>
        <dbReference type="PIRSR" id="PIRSR601019-1"/>
    </source>
</evidence>
<proteinExistence type="predicted"/>
<dbReference type="PANTHER" id="PTHR10218">
    <property type="entry name" value="GTP-BINDING PROTEIN ALPHA SUBUNIT"/>
    <property type="match status" value="1"/>
</dbReference>
<dbReference type="GO" id="GO:0005525">
    <property type="term" value="F:GTP binding"/>
    <property type="evidence" value="ECO:0007669"/>
    <property type="project" value="UniProtKB-KW"/>
</dbReference>
<dbReference type="CDD" id="cd00066">
    <property type="entry name" value="G-alpha"/>
    <property type="match status" value="1"/>
</dbReference>
<dbReference type="GO" id="GO:0005834">
    <property type="term" value="C:heterotrimeric G-protein complex"/>
    <property type="evidence" value="ECO:0007669"/>
    <property type="project" value="TreeGrafter"/>
</dbReference>
<evidence type="ECO:0000256" key="1">
    <source>
        <dbReference type="ARBA" id="ARBA00022723"/>
    </source>
</evidence>
<protein>
    <submittedName>
        <fullName evidence="9">GPA1, alpha subunit of a heterotrimeric G protein</fullName>
    </submittedName>
</protein>
<dbReference type="PRINTS" id="PR00318">
    <property type="entry name" value="GPROTEINA"/>
</dbReference>
<keyword evidence="5" id="KW-0807">Transducer</keyword>
<feature type="binding site" evidence="7">
    <location>
        <position position="179"/>
    </location>
    <ligand>
        <name>Mg(2+)</name>
        <dbReference type="ChEBI" id="CHEBI:18420"/>
    </ligand>
</feature>
<dbReference type="SUPFAM" id="SSF52540">
    <property type="entry name" value="P-loop containing nucleoside triphosphate hydrolases"/>
    <property type="match status" value="1"/>
</dbReference>
<dbReference type="Proteomes" id="UP000664859">
    <property type="component" value="Unassembled WGS sequence"/>
</dbReference>
<dbReference type="OrthoDB" id="5817230at2759"/>
<dbReference type="PANTHER" id="PTHR10218:SF302">
    <property type="entry name" value="GUANINE NUCLEOTIDE-BINDING PROTEIN ALPHA-5 SUBUNIT"/>
    <property type="match status" value="1"/>
</dbReference>
<feature type="region of interest" description="Disordered" evidence="8">
    <location>
        <begin position="1"/>
        <end position="20"/>
    </location>
</feature>
<comment type="caution">
    <text evidence="9">The sequence shown here is derived from an EMBL/GenBank/DDBJ whole genome shotgun (WGS) entry which is preliminary data.</text>
</comment>
<dbReference type="GO" id="GO:0007188">
    <property type="term" value="P:adenylate cyclase-modulating G protein-coupled receptor signaling pathway"/>
    <property type="evidence" value="ECO:0007669"/>
    <property type="project" value="TreeGrafter"/>
</dbReference>
<dbReference type="Gene3D" id="3.40.50.300">
    <property type="entry name" value="P-loop containing nucleotide triphosphate hydrolases"/>
    <property type="match status" value="1"/>
</dbReference>
<dbReference type="GO" id="GO:0001664">
    <property type="term" value="F:G protein-coupled receptor binding"/>
    <property type="evidence" value="ECO:0007669"/>
    <property type="project" value="TreeGrafter"/>
</dbReference>
<evidence type="ECO:0000256" key="8">
    <source>
        <dbReference type="SAM" id="MobiDB-lite"/>
    </source>
</evidence>
<feature type="binding site" evidence="7">
    <location>
        <position position="50"/>
    </location>
    <ligand>
        <name>Mg(2+)</name>
        <dbReference type="ChEBI" id="CHEBI:18420"/>
    </ligand>
</feature>
<dbReference type="AlphaFoldDB" id="A0A835YQV5"/>
<organism evidence="9 10">
    <name type="scientific">Tribonema minus</name>
    <dbReference type="NCBI Taxonomy" id="303371"/>
    <lineage>
        <taxon>Eukaryota</taxon>
        <taxon>Sar</taxon>
        <taxon>Stramenopiles</taxon>
        <taxon>Ochrophyta</taxon>
        <taxon>PX clade</taxon>
        <taxon>Xanthophyceae</taxon>
        <taxon>Tribonematales</taxon>
        <taxon>Tribonemataceae</taxon>
        <taxon>Tribonema</taxon>
    </lineage>
</organism>
<dbReference type="FunFam" id="3.40.50.300:FF:002307">
    <property type="entry name" value="Guanine nucleotide-binding protein G(k) subunit alpha"/>
    <property type="match status" value="1"/>
</dbReference>
<dbReference type="InterPro" id="IPR001019">
    <property type="entry name" value="Gprotein_alpha_su"/>
</dbReference>
<dbReference type="GO" id="GO:0046872">
    <property type="term" value="F:metal ion binding"/>
    <property type="evidence" value="ECO:0007669"/>
    <property type="project" value="UniProtKB-KW"/>
</dbReference>
<evidence type="ECO:0000313" key="10">
    <source>
        <dbReference type="Proteomes" id="UP000664859"/>
    </source>
</evidence>
<keyword evidence="2 6" id="KW-0547">Nucleotide-binding</keyword>
<evidence type="ECO:0000256" key="7">
    <source>
        <dbReference type="PIRSR" id="PIRSR601019-2"/>
    </source>
</evidence>
<dbReference type="GO" id="GO:0005737">
    <property type="term" value="C:cytoplasm"/>
    <property type="evidence" value="ECO:0007669"/>
    <property type="project" value="TreeGrafter"/>
</dbReference>
<dbReference type="InterPro" id="IPR011025">
    <property type="entry name" value="GproteinA_insert"/>
</dbReference>
<evidence type="ECO:0000313" key="9">
    <source>
        <dbReference type="EMBL" id="KAG5178372.1"/>
    </source>
</evidence>
<dbReference type="PROSITE" id="PS51882">
    <property type="entry name" value="G_ALPHA"/>
    <property type="match status" value="1"/>
</dbReference>
<evidence type="ECO:0000256" key="2">
    <source>
        <dbReference type="ARBA" id="ARBA00022741"/>
    </source>
</evidence>
<dbReference type="GO" id="GO:0003924">
    <property type="term" value="F:GTPase activity"/>
    <property type="evidence" value="ECO:0007669"/>
    <property type="project" value="InterPro"/>
</dbReference>
<keyword evidence="4 6" id="KW-0342">GTP-binding</keyword>
<name>A0A835YQV5_9STRA</name>
<feature type="binding site" evidence="6">
    <location>
        <position position="326"/>
    </location>
    <ligand>
        <name>GTP</name>
        <dbReference type="ChEBI" id="CHEBI:37565"/>
    </ligand>
</feature>
<accession>A0A835YQV5</accession>
<dbReference type="EMBL" id="JAFCMP010000515">
    <property type="protein sequence ID" value="KAG5178372.1"/>
    <property type="molecule type" value="Genomic_DNA"/>
</dbReference>
<keyword evidence="3 7" id="KW-0460">Magnesium</keyword>
<dbReference type="Pfam" id="PF00503">
    <property type="entry name" value="G-alpha"/>
    <property type="match status" value="1"/>
</dbReference>
<dbReference type="SMART" id="SM00275">
    <property type="entry name" value="G_alpha"/>
    <property type="match status" value="1"/>
</dbReference>
<feature type="binding site" evidence="6">
    <location>
        <begin position="198"/>
        <end position="202"/>
    </location>
    <ligand>
        <name>GTP</name>
        <dbReference type="ChEBI" id="CHEBI:37565"/>
    </ligand>
</feature>
<dbReference type="SUPFAM" id="SSF47895">
    <property type="entry name" value="Transducin (alpha subunit), insertion domain"/>
    <property type="match status" value="1"/>
</dbReference>
<dbReference type="InterPro" id="IPR027417">
    <property type="entry name" value="P-loop_NTPase"/>
</dbReference>
<feature type="binding site" evidence="6">
    <location>
        <begin position="46"/>
        <end position="51"/>
    </location>
    <ligand>
        <name>GTP</name>
        <dbReference type="ChEBI" id="CHEBI:37565"/>
    </ligand>
</feature>
<evidence type="ECO:0000256" key="4">
    <source>
        <dbReference type="ARBA" id="ARBA00023134"/>
    </source>
</evidence>